<keyword evidence="1" id="KW-0732">Signal</keyword>
<reference evidence="3" key="1">
    <citation type="submission" date="2016-03" db="EMBL/GenBank/DDBJ databases">
        <title>Complete genome sequence of the type strain Actinoalloteichus hymeniacidonis DSM 45092.</title>
        <authorList>
            <person name="Schaffert L."/>
            <person name="Albersmeier A."/>
            <person name="Winkler A."/>
            <person name="Kalinowski J."/>
            <person name="Zotchev S."/>
            <person name="Ruckert C."/>
        </authorList>
    </citation>
    <scope>NUCLEOTIDE SEQUENCE [LARGE SCALE GENOMIC DNA]</scope>
    <source>
        <strain evidence="3">HPA177(T) (DSM 45092(T))</strain>
    </source>
</reference>
<dbReference type="AlphaFoldDB" id="A0AAC9HTW9"/>
<dbReference type="KEGG" id="ahm:TL08_20150"/>
<evidence type="ECO:0000313" key="3">
    <source>
        <dbReference type="Proteomes" id="UP000095210"/>
    </source>
</evidence>
<dbReference type="Proteomes" id="UP000095210">
    <property type="component" value="Chromosome"/>
</dbReference>
<organism evidence="2 3">
    <name type="scientific">Actinoalloteichus hymeniacidonis</name>
    <dbReference type="NCBI Taxonomy" id="340345"/>
    <lineage>
        <taxon>Bacteria</taxon>
        <taxon>Bacillati</taxon>
        <taxon>Actinomycetota</taxon>
        <taxon>Actinomycetes</taxon>
        <taxon>Pseudonocardiales</taxon>
        <taxon>Pseudonocardiaceae</taxon>
        <taxon>Actinoalloteichus</taxon>
    </lineage>
</organism>
<dbReference type="EMBL" id="CP014859">
    <property type="protein sequence ID" value="AOS64821.1"/>
    <property type="molecule type" value="Genomic_DNA"/>
</dbReference>
<feature type="chain" id="PRO_5042116371" evidence="1">
    <location>
        <begin position="27"/>
        <end position="300"/>
    </location>
</feature>
<dbReference type="PANTHER" id="PTHR35606:SF4">
    <property type="entry name" value="CELLULOSE-BINDING FAMILY II PROTEIN"/>
    <property type="match status" value="1"/>
</dbReference>
<sequence length="300" mass="33617">MRRRTTMFGLATTFALVTALAPTAYAAQDDVGASAATTTDVVASTTDAAIRSDQDWNPPSHLVNPLNEVWNHVESTYPDLYGFRNYGWDQLIANNGQINYCVRWDSAAPVSAQLRDEIHVALQRQVSKWMDVFQPGELGWPYDHVEVKVVGWAVRDRSTLQWNDDSVDIYVNDIRENAPQCAEPCGRFFNQDGDYSRCPGGADRHYDQSLWLTSGMGGGAGGDWGQRIGSEYMVGSLGQDNIHILLHEIGHTFGLDDFYDWTPSGVGGFLMKAGSASEVTEFDAWMFKDFWRHLRDRYGL</sequence>
<name>A0AAC9HTW9_9PSEU</name>
<evidence type="ECO:0000313" key="2">
    <source>
        <dbReference type="EMBL" id="AOS64821.1"/>
    </source>
</evidence>
<feature type="signal peptide" evidence="1">
    <location>
        <begin position="1"/>
        <end position="26"/>
    </location>
</feature>
<dbReference type="RefSeq" id="WP_069853938.1">
    <property type="nucleotide sequence ID" value="NZ_CP014859.1"/>
</dbReference>
<protein>
    <submittedName>
        <fullName evidence="2">Uncharacterized protein</fullName>
    </submittedName>
</protein>
<accession>A0AAC9HTW9</accession>
<dbReference type="SUPFAM" id="SSF55486">
    <property type="entry name" value="Metalloproteases ('zincins'), catalytic domain"/>
    <property type="match status" value="1"/>
</dbReference>
<gene>
    <name evidence="2" type="ORF">TL08_20150</name>
</gene>
<dbReference type="PANTHER" id="PTHR35606">
    <property type="entry name" value="CELLULOSE-BINDING FAMILY II PROTEIN"/>
    <property type="match status" value="1"/>
</dbReference>
<evidence type="ECO:0000256" key="1">
    <source>
        <dbReference type="SAM" id="SignalP"/>
    </source>
</evidence>
<proteinExistence type="predicted"/>
<keyword evidence="3" id="KW-1185">Reference proteome</keyword>